<dbReference type="InterPro" id="IPR006439">
    <property type="entry name" value="HAD-SF_hydro_IA"/>
</dbReference>
<name>A0A3S5EGY2_9ACTO</name>
<gene>
    <name evidence="1" type="primary">gph</name>
    <name evidence="1" type="ORF">NCTC11636_00684</name>
</gene>
<dbReference type="GO" id="GO:0008967">
    <property type="term" value="F:phosphoglycolate phosphatase activity"/>
    <property type="evidence" value="ECO:0007669"/>
    <property type="project" value="UniProtKB-EC"/>
</dbReference>
<dbReference type="SFLD" id="SFLDS00003">
    <property type="entry name" value="Haloacid_Dehalogenase"/>
    <property type="match status" value="1"/>
</dbReference>
<dbReference type="PANTHER" id="PTHR43434:SF1">
    <property type="entry name" value="PHOSPHOGLYCOLATE PHOSPHATASE"/>
    <property type="match status" value="1"/>
</dbReference>
<keyword evidence="1" id="KW-0378">Hydrolase</keyword>
<dbReference type="GO" id="GO:0005829">
    <property type="term" value="C:cytosol"/>
    <property type="evidence" value="ECO:0007669"/>
    <property type="project" value="TreeGrafter"/>
</dbReference>
<dbReference type="PANTHER" id="PTHR43434">
    <property type="entry name" value="PHOSPHOGLYCOLATE PHOSPHATASE"/>
    <property type="match status" value="1"/>
</dbReference>
<proteinExistence type="predicted"/>
<dbReference type="Proteomes" id="UP000266895">
    <property type="component" value="Chromosome"/>
</dbReference>
<organism evidence="1 2">
    <name type="scientific">Actinomyces howellii</name>
    <dbReference type="NCBI Taxonomy" id="52771"/>
    <lineage>
        <taxon>Bacteria</taxon>
        <taxon>Bacillati</taxon>
        <taxon>Actinomycetota</taxon>
        <taxon>Actinomycetes</taxon>
        <taxon>Actinomycetales</taxon>
        <taxon>Actinomycetaceae</taxon>
        <taxon>Actinomyces</taxon>
    </lineage>
</organism>
<dbReference type="NCBIfam" id="TIGR01549">
    <property type="entry name" value="HAD-SF-IA-v1"/>
    <property type="match status" value="1"/>
</dbReference>
<dbReference type="EMBL" id="LR134350">
    <property type="protein sequence ID" value="VEG26748.1"/>
    <property type="molecule type" value="Genomic_DNA"/>
</dbReference>
<dbReference type="InterPro" id="IPR036412">
    <property type="entry name" value="HAD-like_sf"/>
</dbReference>
<dbReference type="InterPro" id="IPR023198">
    <property type="entry name" value="PGP-like_dom2"/>
</dbReference>
<dbReference type="Gene3D" id="1.10.150.240">
    <property type="entry name" value="Putative phosphatase, domain 2"/>
    <property type="match status" value="1"/>
</dbReference>
<evidence type="ECO:0000313" key="1">
    <source>
        <dbReference type="EMBL" id="VEG26748.1"/>
    </source>
</evidence>
<dbReference type="KEGG" id="ahw:NCTC11636_00684"/>
<dbReference type="GO" id="GO:0006281">
    <property type="term" value="P:DNA repair"/>
    <property type="evidence" value="ECO:0007669"/>
    <property type="project" value="TreeGrafter"/>
</dbReference>
<keyword evidence="2" id="KW-1185">Reference proteome</keyword>
<accession>A0A3S5EGY2</accession>
<evidence type="ECO:0000313" key="2">
    <source>
        <dbReference type="Proteomes" id="UP000266895"/>
    </source>
</evidence>
<dbReference type="Pfam" id="PF00702">
    <property type="entry name" value="Hydrolase"/>
    <property type="match status" value="1"/>
</dbReference>
<reference evidence="1 2" key="1">
    <citation type="submission" date="2018-12" db="EMBL/GenBank/DDBJ databases">
        <authorList>
            <consortium name="Pathogen Informatics"/>
        </authorList>
    </citation>
    <scope>NUCLEOTIDE SEQUENCE [LARGE SCALE GENOMIC DNA]</scope>
    <source>
        <strain evidence="1 2">NCTC11636</strain>
    </source>
</reference>
<sequence>MNHIIWDMGGTLVDTYPEVDRALSEAAFGDCEPEHVRHVTSLTRRSIAHAIESLSRERDLDPGVMDSAYTALKERWRHRPAPVMDGARQVMDRVRRLGGLNLVATHRDRVSATHLLRALGLRVDDMVCAPDGIERKPSPAMNLLLIERHGLDPGQVLCVGDRGIDIAAARAAGTAAALLVRPGTSVTLPDDAPGALVVASLRDLLAVLG</sequence>
<dbReference type="InterPro" id="IPR023214">
    <property type="entry name" value="HAD_sf"/>
</dbReference>
<dbReference type="OrthoDB" id="9807630at2"/>
<protein>
    <submittedName>
        <fullName evidence="1">Phosphoglycolate phosphatase</fullName>
        <ecNumber evidence="1">3.1.3.18</ecNumber>
    </submittedName>
</protein>
<dbReference type="Gene3D" id="3.40.50.1000">
    <property type="entry name" value="HAD superfamily/HAD-like"/>
    <property type="match status" value="1"/>
</dbReference>
<dbReference type="NCBIfam" id="TIGR01509">
    <property type="entry name" value="HAD-SF-IA-v3"/>
    <property type="match status" value="1"/>
</dbReference>
<dbReference type="InterPro" id="IPR050155">
    <property type="entry name" value="HAD-like_hydrolase_sf"/>
</dbReference>
<dbReference type="AlphaFoldDB" id="A0A3S5EGY2"/>
<dbReference type="SFLD" id="SFLDG01129">
    <property type="entry name" value="C1.5:_HAD__Beta-PGM__Phosphata"/>
    <property type="match status" value="1"/>
</dbReference>
<dbReference type="EC" id="3.1.3.18" evidence="1"/>
<dbReference type="RefSeq" id="WP_126381867.1">
    <property type="nucleotide sequence ID" value="NZ_LR134350.1"/>
</dbReference>
<dbReference type="SUPFAM" id="SSF56784">
    <property type="entry name" value="HAD-like"/>
    <property type="match status" value="1"/>
</dbReference>